<accession>A0A1E1W7I2</accession>
<gene>
    <name evidence="1" type="ORF">g.18740</name>
</gene>
<name>A0A1E1W7I2_PECGO</name>
<reference evidence="1" key="1">
    <citation type="submission" date="2015-09" db="EMBL/GenBank/DDBJ databases">
        <title>De novo assembly of Pectinophora gossypiella (Pink Bollworm) gut transcriptome.</title>
        <authorList>
            <person name="Tassone E.E."/>
        </authorList>
    </citation>
    <scope>NUCLEOTIDE SEQUENCE</scope>
</reference>
<protein>
    <submittedName>
        <fullName evidence="1">Uncharacterized protein</fullName>
    </submittedName>
</protein>
<dbReference type="AlphaFoldDB" id="A0A1E1W7I2"/>
<feature type="non-terminal residue" evidence="1">
    <location>
        <position position="1"/>
    </location>
</feature>
<sequence length="106" mass="11981">VNRRLRREEIIDYGALITCKPLPEPTPDFAAAGKRISEQKCDEYKWNVKSREHQSKTIVTWNDCPDGYGPAFRNDDDDAAPGQDPNLVAIGWKDEKGWLFKCGGSL</sequence>
<dbReference type="OrthoDB" id="10004439at2759"/>
<dbReference type="EMBL" id="GDQN01008243">
    <property type="protein sequence ID" value="JAT82811.1"/>
    <property type="molecule type" value="Transcribed_RNA"/>
</dbReference>
<proteinExistence type="predicted"/>
<feature type="non-terminal residue" evidence="1">
    <location>
        <position position="106"/>
    </location>
</feature>
<organism evidence="1">
    <name type="scientific">Pectinophora gossypiella</name>
    <name type="common">Cotton pink bollworm</name>
    <name type="synonym">Depressaria gossypiella</name>
    <dbReference type="NCBI Taxonomy" id="13191"/>
    <lineage>
        <taxon>Eukaryota</taxon>
        <taxon>Metazoa</taxon>
        <taxon>Ecdysozoa</taxon>
        <taxon>Arthropoda</taxon>
        <taxon>Hexapoda</taxon>
        <taxon>Insecta</taxon>
        <taxon>Pterygota</taxon>
        <taxon>Neoptera</taxon>
        <taxon>Endopterygota</taxon>
        <taxon>Lepidoptera</taxon>
        <taxon>Glossata</taxon>
        <taxon>Ditrysia</taxon>
        <taxon>Gelechioidea</taxon>
        <taxon>Gelechiidae</taxon>
        <taxon>Apatetrinae</taxon>
        <taxon>Pectinophora</taxon>
    </lineage>
</organism>
<evidence type="ECO:0000313" key="1">
    <source>
        <dbReference type="EMBL" id="JAT82811.1"/>
    </source>
</evidence>